<dbReference type="Proteomes" id="UP001476798">
    <property type="component" value="Unassembled WGS sequence"/>
</dbReference>
<reference evidence="2 3" key="1">
    <citation type="submission" date="2021-06" db="EMBL/GenBank/DDBJ databases">
        <authorList>
            <person name="Palmer J.M."/>
        </authorList>
    </citation>
    <scope>NUCLEOTIDE SEQUENCE [LARGE SCALE GENOMIC DNA]</scope>
    <source>
        <strain evidence="2 3">GA_2019</strain>
        <tissue evidence="2">Muscle</tissue>
    </source>
</reference>
<name>A0ABV0MDU4_9TELE</name>
<evidence type="ECO:0000313" key="2">
    <source>
        <dbReference type="EMBL" id="MEQ2157264.1"/>
    </source>
</evidence>
<gene>
    <name evidence="2" type="ORF">GOODEAATRI_000167</name>
</gene>
<dbReference type="EMBL" id="JAHRIO010000005">
    <property type="protein sequence ID" value="MEQ2157264.1"/>
    <property type="molecule type" value="Genomic_DNA"/>
</dbReference>
<feature type="region of interest" description="Disordered" evidence="1">
    <location>
        <begin position="1"/>
        <end position="29"/>
    </location>
</feature>
<feature type="compositionally biased region" description="Polar residues" evidence="1">
    <location>
        <begin position="100"/>
        <end position="120"/>
    </location>
</feature>
<evidence type="ECO:0000256" key="1">
    <source>
        <dbReference type="SAM" id="MobiDB-lite"/>
    </source>
</evidence>
<sequence>MCLGQGLSSTPSLAGPEPDSPPSNTEQWDSPCAKQNSCSAVSTFPCVCMCAAIKNIAPASSRMQLTLAKRVQQQTWINRPSVLTLRASKRMHSQDASSVLQPESFSSGTGVSCHPTTNSPGVHRQSRLPLISQRLISWLIIAWSLQRCTSQNVSTDCMSLGTTKKRGDSSVSISW</sequence>
<proteinExistence type="predicted"/>
<comment type="caution">
    <text evidence="2">The sequence shown here is derived from an EMBL/GenBank/DDBJ whole genome shotgun (WGS) entry which is preliminary data.</text>
</comment>
<organism evidence="2 3">
    <name type="scientific">Goodea atripinnis</name>
    <dbReference type="NCBI Taxonomy" id="208336"/>
    <lineage>
        <taxon>Eukaryota</taxon>
        <taxon>Metazoa</taxon>
        <taxon>Chordata</taxon>
        <taxon>Craniata</taxon>
        <taxon>Vertebrata</taxon>
        <taxon>Euteleostomi</taxon>
        <taxon>Actinopterygii</taxon>
        <taxon>Neopterygii</taxon>
        <taxon>Teleostei</taxon>
        <taxon>Neoteleostei</taxon>
        <taxon>Acanthomorphata</taxon>
        <taxon>Ovalentaria</taxon>
        <taxon>Atherinomorphae</taxon>
        <taxon>Cyprinodontiformes</taxon>
        <taxon>Goodeidae</taxon>
        <taxon>Goodea</taxon>
    </lineage>
</organism>
<feature type="compositionally biased region" description="Polar residues" evidence="1">
    <location>
        <begin position="1"/>
        <end position="12"/>
    </location>
</feature>
<keyword evidence="3" id="KW-1185">Reference proteome</keyword>
<accession>A0ABV0MDU4</accession>
<protein>
    <submittedName>
        <fullName evidence="2">Uncharacterized protein</fullName>
    </submittedName>
</protein>
<evidence type="ECO:0000313" key="3">
    <source>
        <dbReference type="Proteomes" id="UP001476798"/>
    </source>
</evidence>
<feature type="region of interest" description="Disordered" evidence="1">
    <location>
        <begin position="100"/>
        <end position="124"/>
    </location>
</feature>